<evidence type="ECO:0000313" key="2">
    <source>
        <dbReference type="Proteomes" id="UP000188181"/>
    </source>
</evidence>
<proteinExistence type="predicted"/>
<dbReference type="STRING" id="1851148.SMSP2_01528"/>
<dbReference type="AlphaFoldDB" id="A0A1Q2MFX3"/>
<organism evidence="1 2">
    <name type="scientific">Limihaloglobus sulfuriphilus</name>
    <dbReference type="NCBI Taxonomy" id="1851148"/>
    <lineage>
        <taxon>Bacteria</taxon>
        <taxon>Pseudomonadati</taxon>
        <taxon>Planctomycetota</taxon>
        <taxon>Phycisphaerae</taxon>
        <taxon>Sedimentisphaerales</taxon>
        <taxon>Sedimentisphaeraceae</taxon>
        <taxon>Limihaloglobus</taxon>
    </lineage>
</organism>
<evidence type="ECO:0000313" key="1">
    <source>
        <dbReference type="EMBL" id="AQQ71162.1"/>
    </source>
</evidence>
<reference evidence="2" key="1">
    <citation type="submission" date="2017-02" db="EMBL/GenBank/DDBJ databases">
        <title>Comparative genomics and description of representatives of a novel lineage of planctomycetes thriving in anoxic sediments.</title>
        <authorList>
            <person name="Spring S."/>
            <person name="Bunk B."/>
            <person name="Sproer C."/>
        </authorList>
    </citation>
    <scope>NUCLEOTIDE SEQUENCE [LARGE SCALE GENOMIC DNA]</scope>
    <source>
        <strain evidence="2">SM-Chi-D1</strain>
    </source>
</reference>
<dbReference type="Proteomes" id="UP000188181">
    <property type="component" value="Chromosome"/>
</dbReference>
<gene>
    <name evidence="1" type="ORF">SMSP2_01528</name>
</gene>
<keyword evidence="2" id="KW-1185">Reference proteome</keyword>
<accession>A0A1Q2MFX3</accession>
<dbReference type="RefSeq" id="WP_146683368.1">
    <property type="nucleotide sequence ID" value="NZ_CP019646.1"/>
</dbReference>
<sequence>MKGIREEKSCCFSYFSDGTPVPDVLTEKEAVKFLRLDDGETKYPSKSLEYYRNQGILRGTRVGKRLRYLKSELLNFLENQTRITNGEMS</sequence>
<protein>
    <recommendedName>
        <fullName evidence="3">Helix-turn-helix domain protein</fullName>
    </recommendedName>
</protein>
<evidence type="ECO:0008006" key="3">
    <source>
        <dbReference type="Google" id="ProtNLM"/>
    </source>
</evidence>
<dbReference type="KEGG" id="pbas:SMSP2_01528"/>
<name>A0A1Q2MFX3_9BACT</name>
<dbReference type="EMBL" id="CP019646">
    <property type="protein sequence ID" value="AQQ71162.1"/>
    <property type="molecule type" value="Genomic_DNA"/>
</dbReference>